<dbReference type="KEGG" id="dvl:Dvul_1226"/>
<feature type="region of interest" description="Disordered" evidence="3">
    <location>
        <begin position="606"/>
        <end position="637"/>
    </location>
</feature>
<dbReference type="PROSITE" id="PS51482">
    <property type="entry name" value="DEGV"/>
    <property type="match status" value="1"/>
</dbReference>
<name>A0A0H3A7D6_NITV4</name>
<dbReference type="GO" id="GO:0004371">
    <property type="term" value="F:glycerone kinase activity"/>
    <property type="evidence" value="ECO:0007669"/>
    <property type="project" value="InterPro"/>
</dbReference>
<evidence type="ECO:0000256" key="1">
    <source>
        <dbReference type="ARBA" id="ARBA00023121"/>
    </source>
</evidence>
<evidence type="ECO:0000313" key="6">
    <source>
        <dbReference type="Proteomes" id="UP000009173"/>
    </source>
</evidence>
<dbReference type="PANTHER" id="PTHR33434:SF4">
    <property type="entry name" value="PHOSPHATASE PROTEIN"/>
    <property type="match status" value="1"/>
</dbReference>
<sequence length="637" mass="68901">MPLSQTPARIRYLDGIRFKRVVQAAATRLIERHDHLNAINVFPVPDGDTGSNMAGTMRSIVSSTGDAIEQSIGRMSKVVAESALMGARGNSGVILAQFLCGFSEGVKGLSRISPQDFAKAASLAATRARESIANPKEGTILSVIHDWAAHLHDNRHSYDDFHQLLRDSIERARTSLAETREKLASLRAADVVDAGGQGFVYLLEGILEFTERGTITARKEGDDAEDTEAGLAQERVSVEELTYGYCTECLLSGDDIDRETLRVRLEPMGDSLVVAGTASLVRVHIHTDEPDTVFGIAAEYGEVRHRKVEDMLRQHRDLLGLTTQPVGIVTDSTCDLPRDLLDEYGIATVPLRLFLDDEEYADKVDITAEEFNRRLPTSRSARTSQPAPADFATAYRGQLARHRDIVSLHVMAMYSGTCQSATAVGRTFDGHVHVLDTRTLSCGLGLVVLEAARRAREGMAADEILRLAQQDADNLRVFVSMDTLDFAVRGGRMSRGTGMVAKLLNIKPVVEFAVRNEGKVDVVAKAIGVRRSEARLLDLLHRDAEGMTNLRFAIAHVGAPQTALRYAEVLKTTFGVAPDYIMPASAVLGTHSGPGACAVAMLGDRPSTEDANTTTGGATDITPDATESPSAQHSATA</sequence>
<dbReference type="GO" id="GO:0008289">
    <property type="term" value="F:lipid binding"/>
    <property type="evidence" value="ECO:0007669"/>
    <property type="project" value="UniProtKB-KW"/>
</dbReference>
<dbReference type="EMBL" id="CP000527">
    <property type="protein sequence ID" value="ABM28246.1"/>
    <property type="molecule type" value="Genomic_DNA"/>
</dbReference>
<feature type="compositionally biased region" description="Polar residues" evidence="3">
    <location>
        <begin position="625"/>
        <end position="637"/>
    </location>
</feature>
<dbReference type="SMART" id="SM01121">
    <property type="entry name" value="Dak1_2"/>
    <property type="match status" value="1"/>
</dbReference>
<evidence type="ECO:0000256" key="2">
    <source>
        <dbReference type="SAM" id="Coils"/>
    </source>
</evidence>
<dbReference type="InterPro" id="IPR043168">
    <property type="entry name" value="DegV_C"/>
</dbReference>
<accession>A0A0H3A7D6</accession>
<reference evidence="6" key="1">
    <citation type="journal article" date="2009" name="Environ. Microbiol.">
        <title>Contribution of mobile genetic elements to Desulfovibrio vulgaris genome plasticity.</title>
        <authorList>
            <person name="Walker C.B."/>
            <person name="Stolyar S."/>
            <person name="Chivian D."/>
            <person name="Pinel N."/>
            <person name="Gabster J.A."/>
            <person name="Dehal P.S."/>
            <person name="He Z."/>
            <person name="Yang Z.K."/>
            <person name="Yen H.C."/>
            <person name="Zhou J."/>
            <person name="Wall J.D."/>
            <person name="Hazen T.C."/>
            <person name="Arkin A.P."/>
            <person name="Stahl D.A."/>
        </authorList>
    </citation>
    <scope>NUCLEOTIDE SEQUENCE [LARGE SCALE GENOMIC DNA]</scope>
    <source>
        <strain evidence="6">DP4</strain>
    </source>
</reference>
<dbReference type="SUPFAM" id="SSF101473">
    <property type="entry name" value="DhaL-like"/>
    <property type="match status" value="1"/>
</dbReference>
<keyword evidence="2" id="KW-0175">Coiled coil</keyword>
<dbReference type="GO" id="GO:0006071">
    <property type="term" value="P:glycerol metabolic process"/>
    <property type="evidence" value="ECO:0007669"/>
    <property type="project" value="InterPro"/>
</dbReference>
<dbReference type="RefSeq" id="WP_011792145.1">
    <property type="nucleotide sequence ID" value="NC_008751.1"/>
</dbReference>
<dbReference type="PROSITE" id="PS51480">
    <property type="entry name" value="DHAL"/>
    <property type="match status" value="1"/>
</dbReference>
<dbReference type="Proteomes" id="UP000009173">
    <property type="component" value="Chromosome"/>
</dbReference>
<dbReference type="Gene3D" id="3.40.50.10170">
    <property type="match status" value="1"/>
</dbReference>
<dbReference type="SUPFAM" id="SSF82549">
    <property type="entry name" value="DAK1/DegV-like"/>
    <property type="match status" value="1"/>
</dbReference>
<feature type="coiled-coil region" evidence="2">
    <location>
        <begin position="162"/>
        <end position="189"/>
    </location>
</feature>
<dbReference type="Pfam" id="PF21645">
    <property type="entry name" value="FakA-like_M"/>
    <property type="match status" value="1"/>
</dbReference>
<dbReference type="SMART" id="SM01120">
    <property type="entry name" value="Dak2"/>
    <property type="match status" value="1"/>
</dbReference>
<dbReference type="InterPro" id="IPR033470">
    <property type="entry name" value="FakA-like_C"/>
</dbReference>
<dbReference type="HOGENOM" id="CLU_017496_2_0_7"/>
<evidence type="ECO:0000256" key="3">
    <source>
        <dbReference type="SAM" id="MobiDB-lite"/>
    </source>
</evidence>
<evidence type="ECO:0000313" key="5">
    <source>
        <dbReference type="EMBL" id="ABM28246.1"/>
    </source>
</evidence>
<dbReference type="Pfam" id="PF02734">
    <property type="entry name" value="Dak2"/>
    <property type="match status" value="1"/>
</dbReference>
<proteinExistence type="predicted"/>
<organism evidence="5 6">
    <name type="scientific">Nitratidesulfovibrio vulgaris (strain DP4)</name>
    <name type="common">Desulfovibrio vulgaris</name>
    <dbReference type="NCBI Taxonomy" id="391774"/>
    <lineage>
        <taxon>Bacteria</taxon>
        <taxon>Pseudomonadati</taxon>
        <taxon>Thermodesulfobacteriota</taxon>
        <taxon>Desulfovibrionia</taxon>
        <taxon>Desulfovibrionales</taxon>
        <taxon>Desulfovibrionaceae</taxon>
        <taxon>Nitratidesulfovibrio</taxon>
    </lineage>
</organism>
<dbReference type="InterPro" id="IPR004007">
    <property type="entry name" value="DhaL_dom"/>
</dbReference>
<dbReference type="Pfam" id="PF02645">
    <property type="entry name" value="DegV"/>
    <property type="match status" value="1"/>
</dbReference>
<dbReference type="PANTHER" id="PTHR33434">
    <property type="entry name" value="DEGV DOMAIN-CONTAINING PROTEIN DR_1986-RELATED"/>
    <property type="match status" value="1"/>
</dbReference>
<keyword evidence="1" id="KW-0446">Lipid-binding</keyword>
<feature type="domain" description="DhaL" evidence="4">
    <location>
        <begin position="16"/>
        <end position="208"/>
    </location>
</feature>
<evidence type="ECO:0000259" key="4">
    <source>
        <dbReference type="PROSITE" id="PS51480"/>
    </source>
</evidence>
<dbReference type="NCBIfam" id="TIGR00762">
    <property type="entry name" value="DegV"/>
    <property type="match status" value="1"/>
</dbReference>
<dbReference type="InterPro" id="IPR036117">
    <property type="entry name" value="DhaL_dom_sf"/>
</dbReference>
<dbReference type="InterPro" id="IPR050270">
    <property type="entry name" value="DegV_domain_contain"/>
</dbReference>
<protein>
    <submittedName>
        <fullName evidence="5">DegV family protein</fullName>
    </submittedName>
</protein>
<dbReference type="Gene3D" id="1.25.40.340">
    <property type="match status" value="1"/>
</dbReference>
<dbReference type="Gene3D" id="3.30.1180.10">
    <property type="match status" value="1"/>
</dbReference>
<gene>
    <name evidence="5" type="ordered locus">Dvul_1226</name>
</gene>
<dbReference type="InterPro" id="IPR003797">
    <property type="entry name" value="DegV"/>
</dbReference>
<dbReference type="AlphaFoldDB" id="A0A0H3A7D6"/>
<dbReference type="InterPro" id="IPR048394">
    <property type="entry name" value="FakA-like_M"/>
</dbReference>